<keyword evidence="1" id="KW-0472">Membrane</keyword>
<organism evidence="2 3">
    <name type="scientific">Olea europaea subsp. europaea</name>
    <dbReference type="NCBI Taxonomy" id="158383"/>
    <lineage>
        <taxon>Eukaryota</taxon>
        <taxon>Viridiplantae</taxon>
        <taxon>Streptophyta</taxon>
        <taxon>Embryophyta</taxon>
        <taxon>Tracheophyta</taxon>
        <taxon>Spermatophyta</taxon>
        <taxon>Magnoliopsida</taxon>
        <taxon>eudicotyledons</taxon>
        <taxon>Gunneridae</taxon>
        <taxon>Pentapetalae</taxon>
        <taxon>asterids</taxon>
        <taxon>lamiids</taxon>
        <taxon>Lamiales</taxon>
        <taxon>Oleaceae</taxon>
        <taxon>Oleeae</taxon>
        <taxon>Olea</taxon>
    </lineage>
</organism>
<sequence length="329" mass="39026">MAVNIRNAVIAFLVPLPSILFYLSFLGQFRDHPLIAPAGESNSLSPLWIWCYQHPLLLANALFFLNVNLSFWIIGLLQSSHWMIDLYWTVIPLLLVHYFATHPLAEYNLLRSSLVIFLTWIWSVRLTHNYFRREEWQWGAREDWRFTDMRRQYGKNWWWVSFFAVYLSQQIFLMGICMPLYVVHSKNKELNIWDVVAAIICLAGIVIAYYADTQLHTFVTTNNELKRLGQPVVPNLDKGLWQYSRHPNYFGEQLWWWGLFIFAWNLGCGWSFIGTLINSMCLAYVTVLVEKRMLEKDYRADAYRRYQKTTSVWIPFFKKTYSGGKDKKI</sequence>
<dbReference type="Gramene" id="OE9A006784T2">
    <property type="protein sequence ID" value="OE9A006784C2"/>
    <property type="gene ID" value="OE9A006784"/>
</dbReference>
<evidence type="ECO:0000313" key="2">
    <source>
        <dbReference type="EMBL" id="CAA2942850.1"/>
    </source>
</evidence>
<feature type="transmembrane region" description="Helical" evidence="1">
    <location>
        <begin position="7"/>
        <end position="27"/>
    </location>
</feature>
<feature type="transmembrane region" description="Helical" evidence="1">
    <location>
        <begin position="86"/>
        <end position="105"/>
    </location>
</feature>
<feature type="transmembrane region" description="Helical" evidence="1">
    <location>
        <begin position="157"/>
        <end position="183"/>
    </location>
</feature>
<protein>
    <submittedName>
        <fullName evidence="2">Uncharacterized protein C594.04c</fullName>
    </submittedName>
</protein>
<proteinExistence type="predicted"/>
<dbReference type="Gramene" id="OE9A006784T1">
    <property type="protein sequence ID" value="OE9A006784C1"/>
    <property type="gene ID" value="OE9A006784"/>
</dbReference>
<dbReference type="EMBL" id="CACTIH010000053">
    <property type="protein sequence ID" value="CAA2942850.1"/>
    <property type="molecule type" value="Genomic_DNA"/>
</dbReference>
<feature type="transmembrane region" description="Helical" evidence="1">
    <location>
        <begin position="47"/>
        <end position="74"/>
    </location>
</feature>
<dbReference type="GO" id="GO:0016020">
    <property type="term" value="C:membrane"/>
    <property type="evidence" value="ECO:0007669"/>
    <property type="project" value="TreeGrafter"/>
</dbReference>
<gene>
    <name evidence="2" type="ORF">OLEA9_A006784</name>
</gene>
<dbReference type="Gene3D" id="1.20.120.1630">
    <property type="match status" value="1"/>
</dbReference>
<dbReference type="Proteomes" id="UP000594638">
    <property type="component" value="Unassembled WGS sequence"/>
</dbReference>
<dbReference type="Pfam" id="PF06966">
    <property type="entry name" value="DUF1295"/>
    <property type="match status" value="1"/>
</dbReference>
<keyword evidence="1" id="KW-0812">Transmembrane</keyword>
<dbReference type="AlphaFoldDB" id="A0A8S0PFW9"/>
<dbReference type="PANTHER" id="PTHR32251:SF23">
    <property type="entry name" value="3-OXO-5-ALPHA-STEROID 4-DEHYDROGENASE (DUF1295)"/>
    <property type="match status" value="1"/>
</dbReference>
<reference evidence="2 3" key="1">
    <citation type="submission" date="2019-12" db="EMBL/GenBank/DDBJ databases">
        <authorList>
            <person name="Alioto T."/>
            <person name="Alioto T."/>
            <person name="Gomez Garrido J."/>
        </authorList>
    </citation>
    <scope>NUCLEOTIDE SEQUENCE [LARGE SCALE GENOMIC DNA]</scope>
</reference>
<dbReference type="OrthoDB" id="201504at2759"/>
<feature type="transmembrane region" description="Helical" evidence="1">
    <location>
        <begin position="190"/>
        <end position="211"/>
    </location>
</feature>
<dbReference type="PROSITE" id="PS50244">
    <property type="entry name" value="S5A_REDUCTASE"/>
    <property type="match status" value="1"/>
</dbReference>
<feature type="transmembrane region" description="Helical" evidence="1">
    <location>
        <begin position="254"/>
        <end position="287"/>
    </location>
</feature>
<dbReference type="PANTHER" id="PTHR32251">
    <property type="entry name" value="3-OXO-5-ALPHA-STEROID 4-DEHYDROGENASE"/>
    <property type="match status" value="1"/>
</dbReference>
<dbReference type="EMBL" id="CACTIH010000053">
    <property type="protein sequence ID" value="CAA2942848.1"/>
    <property type="molecule type" value="Genomic_DNA"/>
</dbReference>
<dbReference type="InterPro" id="IPR010721">
    <property type="entry name" value="UstE-like"/>
</dbReference>
<name>A0A8S0PFW9_OLEEU</name>
<comment type="caution">
    <text evidence="2">The sequence shown here is derived from an EMBL/GenBank/DDBJ whole genome shotgun (WGS) entry which is preliminary data.</text>
</comment>
<evidence type="ECO:0000313" key="3">
    <source>
        <dbReference type="Proteomes" id="UP000594638"/>
    </source>
</evidence>
<evidence type="ECO:0000256" key="1">
    <source>
        <dbReference type="SAM" id="Phobius"/>
    </source>
</evidence>
<keyword evidence="1" id="KW-1133">Transmembrane helix</keyword>
<keyword evidence="3" id="KW-1185">Reference proteome</keyword>
<accession>A0A8S0PFW9</accession>